<evidence type="ECO:0000313" key="5">
    <source>
        <dbReference type="Proteomes" id="UP001528823"/>
    </source>
</evidence>
<feature type="transmembrane region" description="Helical" evidence="3">
    <location>
        <begin position="187"/>
        <end position="208"/>
    </location>
</feature>
<keyword evidence="5" id="KW-1185">Reference proteome</keyword>
<organism evidence="4 5">
    <name type="scientific">Spartinivicinus poritis</name>
    <dbReference type="NCBI Taxonomy" id="2994640"/>
    <lineage>
        <taxon>Bacteria</taxon>
        <taxon>Pseudomonadati</taxon>
        <taxon>Pseudomonadota</taxon>
        <taxon>Gammaproteobacteria</taxon>
        <taxon>Oceanospirillales</taxon>
        <taxon>Zooshikellaceae</taxon>
        <taxon>Spartinivicinus</taxon>
    </lineage>
</organism>
<sequence>MNDINTGIKQHSPKYITNLTRLVQLENQVRQTKSIKALQFLAVNHTRQLLRYDQAFLVFRHRHQWRLVSIANTTVVDTHSPLACIIKAITQSHSTFFKQSALNPNIQQLCKNTDNSYRQLMMPHILYQPIKLPTGKLVGGLWLGRAQKQWQPAEQTLLTHLSTIYGHGFQALGLKDKQLSRLTPKKYIACCIALIFLFCYPVSLTITAPAEIVARTPTIVSAPINGVIKQLWVKPNQSVASQQKLFSFETTALANQYAISQQQLNLAYTRYHQALQISLKKSLVENNIALYQAEAKLRLAESKFTQAQLDQAEVVATQAGIVQFSSVSDWQGRPVITGEQVMTISDPQDVMVNIYVPVKNHTIFPEKAQIKLFLDAVPLQPLQATLQQVSFTAAPHPLAGLSYQLSASLDNKHTKAQIGLKGTAKVYSEPVSLFYYLFRRPITAIRQYLGV</sequence>
<dbReference type="Gene3D" id="1.10.287.470">
    <property type="entry name" value="Helix hairpin bin"/>
    <property type="match status" value="1"/>
</dbReference>
<comment type="caution">
    <text evidence="4">The sequence shown here is derived from an EMBL/GenBank/DDBJ whole genome shotgun (WGS) entry which is preliminary data.</text>
</comment>
<accession>A0ABT5UEN6</accession>
<name>A0ABT5UEN6_9GAMM</name>
<gene>
    <name evidence="4" type="ORF">ORQ98_23030</name>
</gene>
<evidence type="ECO:0000313" key="4">
    <source>
        <dbReference type="EMBL" id="MDE1464840.1"/>
    </source>
</evidence>
<dbReference type="PANTHER" id="PTHR32347">
    <property type="entry name" value="EFFLUX SYSTEM COMPONENT YKNX-RELATED"/>
    <property type="match status" value="1"/>
</dbReference>
<evidence type="ECO:0000256" key="1">
    <source>
        <dbReference type="ARBA" id="ARBA00004196"/>
    </source>
</evidence>
<dbReference type="SUPFAM" id="SSF111369">
    <property type="entry name" value="HlyD-like secretion proteins"/>
    <property type="match status" value="1"/>
</dbReference>
<reference evidence="4 5" key="1">
    <citation type="submission" date="2022-11" db="EMBL/GenBank/DDBJ databases">
        <title>Spartinivicinus poritis sp. nov., isolated from scleractinian coral Porites lutea.</title>
        <authorList>
            <person name="Zhang G."/>
            <person name="Cai L."/>
            <person name="Wei Q."/>
        </authorList>
    </citation>
    <scope>NUCLEOTIDE SEQUENCE [LARGE SCALE GENOMIC DNA]</scope>
    <source>
        <strain evidence="4 5">A2-2</strain>
    </source>
</reference>
<proteinExistence type="predicted"/>
<dbReference type="Gene3D" id="2.40.50.100">
    <property type="match status" value="1"/>
</dbReference>
<dbReference type="EMBL" id="JAPMOU010000044">
    <property type="protein sequence ID" value="MDE1464840.1"/>
    <property type="molecule type" value="Genomic_DNA"/>
</dbReference>
<dbReference type="InterPro" id="IPR050465">
    <property type="entry name" value="UPF0194_transport"/>
</dbReference>
<keyword evidence="2" id="KW-0175">Coiled coil</keyword>
<dbReference type="RefSeq" id="WP_274691149.1">
    <property type="nucleotide sequence ID" value="NZ_JAPMOU010000044.1"/>
</dbReference>
<protein>
    <submittedName>
        <fullName evidence="4">HlyD family efflux transporter periplasmic adaptor subunit</fullName>
    </submittedName>
</protein>
<dbReference type="Proteomes" id="UP001528823">
    <property type="component" value="Unassembled WGS sequence"/>
</dbReference>
<keyword evidence="3" id="KW-0812">Transmembrane</keyword>
<keyword evidence="3" id="KW-0472">Membrane</keyword>
<evidence type="ECO:0000256" key="2">
    <source>
        <dbReference type="ARBA" id="ARBA00023054"/>
    </source>
</evidence>
<dbReference type="Gene3D" id="2.40.30.170">
    <property type="match status" value="1"/>
</dbReference>
<comment type="subcellular location">
    <subcellularLocation>
        <location evidence="1">Cell envelope</location>
    </subcellularLocation>
</comment>
<dbReference type="SUPFAM" id="SSF55781">
    <property type="entry name" value="GAF domain-like"/>
    <property type="match status" value="1"/>
</dbReference>
<dbReference type="PANTHER" id="PTHR32347:SF23">
    <property type="entry name" value="BLL5650 PROTEIN"/>
    <property type="match status" value="1"/>
</dbReference>
<keyword evidence="3" id="KW-1133">Transmembrane helix</keyword>
<evidence type="ECO:0000256" key="3">
    <source>
        <dbReference type="SAM" id="Phobius"/>
    </source>
</evidence>